<dbReference type="EMBL" id="CCXW01000001">
    <property type="protein sequence ID" value="CEG30032.1"/>
    <property type="molecule type" value="Genomic_DNA"/>
</dbReference>
<comment type="caution">
    <text evidence="1">The sequence shown here is derived from an EMBL/GenBank/DDBJ whole genome shotgun (WGS) entry which is preliminary data.</text>
</comment>
<dbReference type="PROSITE" id="PS51257">
    <property type="entry name" value="PROKAR_LIPOPROTEIN"/>
    <property type="match status" value="1"/>
</dbReference>
<reference evidence="1 2" key="1">
    <citation type="journal article" date="2014" name="Genome Announc.">
        <title>Genome Sequence of Bacillus simplex Strain P558, Isolated from a Human Fecal Sample.</title>
        <authorList>
            <person name="Croce O."/>
            <person name="Hugon P."/>
            <person name="Lagier J.C."/>
            <person name="Bibi F."/>
            <person name="Robert C."/>
            <person name="Azhar E.I."/>
            <person name="Raoult D."/>
            <person name="Fournier P.E."/>
        </authorList>
    </citation>
    <scope>NUCLEOTIDE SEQUENCE [LARGE SCALE GENOMIC DNA]</scope>
    <source>
        <strain evidence="1 2">P558</strain>
    </source>
</reference>
<proteinExistence type="predicted"/>
<dbReference type="RefSeq" id="WP_072272191.1">
    <property type="nucleotide sequence ID" value="NZ_CCXW01000001.1"/>
</dbReference>
<evidence type="ECO:0000313" key="2">
    <source>
        <dbReference type="Proteomes" id="UP000182110"/>
    </source>
</evidence>
<organism evidence="1 2">
    <name type="scientific">Peribacillus simplex</name>
    <dbReference type="NCBI Taxonomy" id="1478"/>
    <lineage>
        <taxon>Bacteria</taxon>
        <taxon>Bacillati</taxon>
        <taxon>Bacillota</taxon>
        <taxon>Bacilli</taxon>
        <taxon>Bacillales</taxon>
        <taxon>Bacillaceae</taxon>
        <taxon>Peribacillus</taxon>
    </lineage>
</organism>
<keyword evidence="2" id="KW-1185">Reference proteome</keyword>
<protein>
    <submittedName>
        <fullName evidence="1">Uncharacterized protein</fullName>
    </submittedName>
</protein>
<dbReference type="AlphaFoldDB" id="A0AAN2PCF6"/>
<sequence>MKELKTEIEWPNRSSYPVVFIILLSSCVFTLPNFSSPINSLTTINDLLLSRSCSEKAEKRYNTINTTYLKLSHFGNSPIIMDCKVIVEYKNKGGNTFELKENIGVIEQGIEVFVPIVTLNAKVNESLTVKVIKLEYKTLMNETIRYVINHITYKEYYCVVNVNGNEDKIYEQEITSSSWTYPNKIKQM</sequence>
<dbReference type="Proteomes" id="UP000182110">
    <property type="component" value="Unassembled WGS sequence"/>
</dbReference>
<gene>
    <name evidence="1" type="ORF">BN1180_00127</name>
</gene>
<accession>A0AAN2PCF6</accession>
<evidence type="ECO:0000313" key="1">
    <source>
        <dbReference type="EMBL" id="CEG30032.1"/>
    </source>
</evidence>
<name>A0AAN2PCF6_9BACI</name>